<evidence type="ECO:0000313" key="1">
    <source>
        <dbReference type="EMBL" id="MDQ1183530.1"/>
    </source>
</evidence>
<organism evidence="1 2">
    <name type="scientific">Agrobacterium larrymoorei</name>
    <dbReference type="NCBI Taxonomy" id="160699"/>
    <lineage>
        <taxon>Bacteria</taxon>
        <taxon>Pseudomonadati</taxon>
        <taxon>Pseudomonadota</taxon>
        <taxon>Alphaproteobacteria</taxon>
        <taxon>Hyphomicrobiales</taxon>
        <taxon>Rhizobiaceae</taxon>
        <taxon>Rhizobium/Agrobacterium group</taxon>
        <taxon>Agrobacterium</taxon>
    </lineage>
</organism>
<reference evidence="1 2" key="1">
    <citation type="submission" date="2023-07" db="EMBL/GenBank/DDBJ databases">
        <title>Functional and genomic diversity of the sorghum phyllosphere microbiome.</title>
        <authorList>
            <person name="Shade A."/>
        </authorList>
    </citation>
    <scope>NUCLEOTIDE SEQUENCE [LARGE SCALE GENOMIC DNA]</scope>
    <source>
        <strain evidence="1 2">SORGH_AS_1126</strain>
    </source>
</reference>
<protein>
    <submittedName>
        <fullName evidence="1">Uncharacterized protein</fullName>
    </submittedName>
</protein>
<name>A0ABU0UF12_9HYPH</name>
<keyword evidence="2" id="KW-1185">Reference proteome</keyword>
<dbReference type="EMBL" id="JAUTBL010000001">
    <property type="protein sequence ID" value="MDQ1183530.1"/>
    <property type="molecule type" value="Genomic_DNA"/>
</dbReference>
<comment type="caution">
    <text evidence="1">The sequence shown here is derived from an EMBL/GenBank/DDBJ whole genome shotgun (WGS) entry which is preliminary data.</text>
</comment>
<gene>
    <name evidence="1" type="ORF">QE408_000652</name>
</gene>
<evidence type="ECO:0000313" key="2">
    <source>
        <dbReference type="Proteomes" id="UP001224781"/>
    </source>
</evidence>
<dbReference type="Proteomes" id="UP001224781">
    <property type="component" value="Unassembled WGS sequence"/>
</dbReference>
<accession>A0ABU0UF12</accession>
<sequence>MTHSATRLGGDLSLANIRPEAVTGCVAVRCVVSETSSVLKDIHRSRTSGKRSVACQAGAPVD</sequence>
<proteinExistence type="predicted"/>